<accession>A0ABU6PQ70</accession>
<dbReference type="Proteomes" id="UP001343257">
    <property type="component" value="Unassembled WGS sequence"/>
</dbReference>
<keyword evidence="2" id="KW-1185">Reference proteome</keyword>
<name>A0ABU6PQ70_9BACL</name>
<evidence type="ECO:0000313" key="2">
    <source>
        <dbReference type="Proteomes" id="UP001343257"/>
    </source>
</evidence>
<evidence type="ECO:0000313" key="1">
    <source>
        <dbReference type="EMBL" id="MED5017027.1"/>
    </source>
</evidence>
<reference evidence="1 2" key="1">
    <citation type="submission" date="2023-03" db="EMBL/GenBank/DDBJ databases">
        <title>Bacillus Genome Sequencing.</title>
        <authorList>
            <person name="Dunlap C."/>
        </authorList>
    </citation>
    <scope>NUCLEOTIDE SEQUENCE [LARGE SCALE GENOMIC DNA]</scope>
    <source>
        <strain evidence="1 2">NRS-52</strain>
    </source>
</reference>
<comment type="caution">
    <text evidence="1">The sequence shown here is derived from an EMBL/GenBank/DDBJ whole genome shotgun (WGS) entry which is preliminary data.</text>
</comment>
<dbReference type="EMBL" id="JARTLD010000015">
    <property type="protein sequence ID" value="MED5017027.1"/>
    <property type="molecule type" value="Genomic_DNA"/>
</dbReference>
<protein>
    <submittedName>
        <fullName evidence="1">Uncharacterized protein</fullName>
    </submittedName>
</protein>
<proteinExistence type="predicted"/>
<organism evidence="1 2">
    <name type="scientific">Paenibacillus chibensis</name>
    <dbReference type="NCBI Taxonomy" id="59846"/>
    <lineage>
        <taxon>Bacteria</taxon>
        <taxon>Bacillati</taxon>
        <taxon>Bacillota</taxon>
        <taxon>Bacilli</taxon>
        <taxon>Bacillales</taxon>
        <taxon>Paenibacillaceae</taxon>
        <taxon>Paenibacillus</taxon>
    </lineage>
</organism>
<dbReference type="RefSeq" id="WP_328276429.1">
    <property type="nucleotide sequence ID" value="NZ_JARTLD010000015.1"/>
</dbReference>
<sequence length="106" mass="12207">MNPIIESLLGMKAFNDQFIAEDLLQGNRSRMSLLADCLQATSDELLLHELILQIRFSIQLEHSILELCLKKDWLSGNPAEQLNRDLKWAFKVMQLAPKPEENRQST</sequence>
<gene>
    <name evidence="1" type="ORF">P9847_06865</name>
</gene>